<keyword evidence="3" id="KW-1185">Reference proteome</keyword>
<reference evidence="2 3" key="1">
    <citation type="submission" date="2020-08" db="EMBL/GenBank/DDBJ databases">
        <title>Winogradskyella ouciana sp. nov., isolated from the hadal seawater of the Mariana Trench.</title>
        <authorList>
            <person name="He X."/>
        </authorList>
    </citation>
    <scope>NUCLEOTIDE SEQUENCE [LARGE SCALE GENOMIC DNA]</scope>
    <source>
        <strain evidence="2 3">KCTC 22026</strain>
    </source>
</reference>
<sequence>MKKILILIFLICNCALAQEHGRITYKAYFAKSEATEELREKDIMRYQERLDEEMMAKMLTFNLDFNPSESIFYLGNSLISEHENQETKEYVTGLFYGFDNLYINKDEDLLLEQLYYAFGTILKSRKASFVEWNLTSETKTISGYKCFKATYTYIQKWRGREFPWEVIAWYCPEIPVQLGPLRYSGLPGLILELSEDNRGYVVESIDFFEKAKEVKIKKPTKGELLTEEEINRRHEKAKEQLKN</sequence>
<protein>
    <submittedName>
        <fullName evidence="2">GLPGLI family protein</fullName>
    </submittedName>
</protein>
<dbReference type="Proteomes" id="UP000607435">
    <property type="component" value="Unassembled WGS sequence"/>
</dbReference>
<dbReference type="RefSeq" id="WP_186844583.1">
    <property type="nucleotide sequence ID" value="NZ_JACOME010000001.1"/>
</dbReference>
<dbReference type="EMBL" id="JACOME010000001">
    <property type="protein sequence ID" value="MBC3845473.1"/>
    <property type="molecule type" value="Genomic_DNA"/>
</dbReference>
<proteinExistence type="predicted"/>
<feature type="chain" id="PRO_5045675716" evidence="1">
    <location>
        <begin position="18"/>
        <end position="243"/>
    </location>
</feature>
<dbReference type="InterPro" id="IPR005901">
    <property type="entry name" value="GLPGLI"/>
</dbReference>
<evidence type="ECO:0000256" key="1">
    <source>
        <dbReference type="SAM" id="SignalP"/>
    </source>
</evidence>
<dbReference type="Pfam" id="PF09697">
    <property type="entry name" value="Porph_ging"/>
    <property type="match status" value="1"/>
</dbReference>
<keyword evidence="1" id="KW-0732">Signal</keyword>
<gene>
    <name evidence="2" type="ORF">H6H04_03690</name>
</gene>
<name>A0ABR6XYA9_9FLAO</name>
<evidence type="ECO:0000313" key="2">
    <source>
        <dbReference type="EMBL" id="MBC3845473.1"/>
    </source>
</evidence>
<comment type="caution">
    <text evidence="2">The sequence shown here is derived from an EMBL/GenBank/DDBJ whole genome shotgun (WGS) entry which is preliminary data.</text>
</comment>
<organism evidence="2 3">
    <name type="scientific">Winogradskyella echinorum</name>
    <dbReference type="NCBI Taxonomy" id="538189"/>
    <lineage>
        <taxon>Bacteria</taxon>
        <taxon>Pseudomonadati</taxon>
        <taxon>Bacteroidota</taxon>
        <taxon>Flavobacteriia</taxon>
        <taxon>Flavobacteriales</taxon>
        <taxon>Flavobacteriaceae</taxon>
        <taxon>Winogradskyella</taxon>
    </lineage>
</organism>
<accession>A0ABR6XYA9</accession>
<dbReference type="NCBIfam" id="TIGR01200">
    <property type="entry name" value="GLPGLI"/>
    <property type="match status" value="1"/>
</dbReference>
<feature type="signal peptide" evidence="1">
    <location>
        <begin position="1"/>
        <end position="17"/>
    </location>
</feature>
<evidence type="ECO:0000313" key="3">
    <source>
        <dbReference type="Proteomes" id="UP000607435"/>
    </source>
</evidence>